<dbReference type="EMBL" id="GGMR01012884">
    <property type="protein sequence ID" value="MBY25503.1"/>
    <property type="molecule type" value="Transcribed_RNA"/>
</dbReference>
<proteinExistence type="inferred from homology"/>
<reference evidence="6" key="1">
    <citation type="submission" date="2018-04" db="EMBL/GenBank/DDBJ databases">
        <title>Transcriptome of Schizaphis graminum biotype I.</title>
        <authorList>
            <person name="Scully E.D."/>
            <person name="Geib S.M."/>
            <person name="Palmer N.A."/>
            <person name="Koch K."/>
            <person name="Bradshaw J."/>
            <person name="Heng-Moss T."/>
            <person name="Sarath G."/>
        </authorList>
    </citation>
    <scope>NUCLEOTIDE SEQUENCE</scope>
</reference>
<evidence type="ECO:0000256" key="5">
    <source>
        <dbReference type="ARBA" id="ARBA00023180"/>
    </source>
</evidence>
<dbReference type="InterPro" id="IPR008758">
    <property type="entry name" value="Peptidase_S28"/>
</dbReference>
<evidence type="ECO:0000256" key="2">
    <source>
        <dbReference type="ARBA" id="ARBA00022670"/>
    </source>
</evidence>
<dbReference type="AlphaFoldDB" id="A0A2S2P7S5"/>
<gene>
    <name evidence="6" type="primary">Prcp_1</name>
    <name evidence="6" type="ORF">g.59056</name>
</gene>
<dbReference type="PANTHER" id="PTHR11010">
    <property type="entry name" value="PROTEASE S28 PRO-X CARBOXYPEPTIDASE-RELATED"/>
    <property type="match status" value="1"/>
</dbReference>
<dbReference type="Gene3D" id="1.20.120.980">
    <property type="entry name" value="Serine carboxypeptidase S28, SKS domain"/>
    <property type="match status" value="1"/>
</dbReference>
<sequence>MTNHTEDDSTLLMSVFRGLNVYFNYTGSASCLNLSSAYPDGMMNGWNYQACTEMIMPFCANGGEDDIFEAYPWDFESYAQYCENRYGVKPTTDDVEKQYGGKNLKAASNIIFSNGLLDPWSSGGVLKSISSTVRALLIPDGAHHLDLRASHPNDTSSVIRARKTIKHWIVKWIFDYRYRK</sequence>
<dbReference type="GO" id="GO:0006508">
    <property type="term" value="P:proteolysis"/>
    <property type="evidence" value="ECO:0007669"/>
    <property type="project" value="UniProtKB-KW"/>
</dbReference>
<dbReference type="GO" id="GO:0004180">
    <property type="term" value="F:carboxypeptidase activity"/>
    <property type="evidence" value="ECO:0007669"/>
    <property type="project" value="UniProtKB-KW"/>
</dbReference>
<organism evidence="6">
    <name type="scientific">Schizaphis graminum</name>
    <name type="common">Green bug aphid</name>
    <dbReference type="NCBI Taxonomy" id="13262"/>
    <lineage>
        <taxon>Eukaryota</taxon>
        <taxon>Metazoa</taxon>
        <taxon>Ecdysozoa</taxon>
        <taxon>Arthropoda</taxon>
        <taxon>Hexapoda</taxon>
        <taxon>Insecta</taxon>
        <taxon>Pterygota</taxon>
        <taxon>Neoptera</taxon>
        <taxon>Paraneoptera</taxon>
        <taxon>Hemiptera</taxon>
        <taxon>Sternorrhyncha</taxon>
        <taxon>Aphidomorpha</taxon>
        <taxon>Aphidoidea</taxon>
        <taxon>Aphididae</taxon>
        <taxon>Aphidini</taxon>
        <taxon>Schizaphis</taxon>
    </lineage>
</organism>
<keyword evidence="6" id="KW-0121">Carboxypeptidase</keyword>
<dbReference type="PANTHER" id="PTHR11010:SF38">
    <property type="entry name" value="LYSOSOMAL PRO-X CARBOXYPEPTIDASE"/>
    <property type="match status" value="1"/>
</dbReference>
<dbReference type="GO" id="GO:0070008">
    <property type="term" value="F:serine-type exopeptidase activity"/>
    <property type="evidence" value="ECO:0007669"/>
    <property type="project" value="InterPro"/>
</dbReference>
<dbReference type="Pfam" id="PF05577">
    <property type="entry name" value="Peptidase_S28"/>
    <property type="match status" value="1"/>
</dbReference>
<keyword evidence="4" id="KW-0378">Hydrolase</keyword>
<comment type="similarity">
    <text evidence="1">Belongs to the peptidase S28 family.</text>
</comment>
<keyword evidence="3" id="KW-0732">Signal</keyword>
<evidence type="ECO:0000256" key="1">
    <source>
        <dbReference type="ARBA" id="ARBA00011079"/>
    </source>
</evidence>
<keyword evidence="5" id="KW-0325">Glycoprotein</keyword>
<evidence type="ECO:0000256" key="4">
    <source>
        <dbReference type="ARBA" id="ARBA00022801"/>
    </source>
</evidence>
<dbReference type="Gene3D" id="3.40.50.1820">
    <property type="entry name" value="alpha/beta hydrolase"/>
    <property type="match status" value="1"/>
</dbReference>
<protein>
    <submittedName>
        <fullName evidence="6">Lysosomal Pro-X carboxypeptidase</fullName>
    </submittedName>
</protein>
<dbReference type="InterPro" id="IPR042269">
    <property type="entry name" value="Ser_carbopepase_S28_SKS"/>
</dbReference>
<dbReference type="InterPro" id="IPR029058">
    <property type="entry name" value="AB_hydrolase_fold"/>
</dbReference>
<name>A0A2S2P7S5_SCHGA</name>
<keyword evidence="2" id="KW-0645">Protease</keyword>
<evidence type="ECO:0000256" key="3">
    <source>
        <dbReference type="ARBA" id="ARBA00022729"/>
    </source>
</evidence>
<dbReference type="GO" id="GO:0008239">
    <property type="term" value="F:dipeptidyl-peptidase activity"/>
    <property type="evidence" value="ECO:0007669"/>
    <property type="project" value="TreeGrafter"/>
</dbReference>
<evidence type="ECO:0000313" key="6">
    <source>
        <dbReference type="EMBL" id="MBY25503.1"/>
    </source>
</evidence>
<accession>A0A2S2P7S5</accession>